<protein>
    <submittedName>
        <fullName evidence="2">Uncharacterized protein</fullName>
    </submittedName>
</protein>
<keyword evidence="3" id="KW-1185">Reference proteome</keyword>
<evidence type="ECO:0000256" key="1">
    <source>
        <dbReference type="SAM" id="MobiDB-lite"/>
    </source>
</evidence>
<dbReference type="EMBL" id="CATNWA010017491">
    <property type="protein sequence ID" value="CAI9600899.1"/>
    <property type="molecule type" value="Genomic_DNA"/>
</dbReference>
<sequence length="86" mass="9713">MWGPGRADTVNAGSRETRYSECRDLGTAPKKGEGYAEYKGQVAARIKTVEKEEAKLVKLSMELKKMRSSYDRVWSSKRQAMKPGLE</sequence>
<gene>
    <name evidence="2" type="ORF">SPARVUS_LOCUS12868793</name>
</gene>
<name>A0ABN9FV49_9NEOB</name>
<reference evidence="2" key="1">
    <citation type="submission" date="2023-05" db="EMBL/GenBank/DDBJ databases">
        <authorList>
            <person name="Stuckert A."/>
        </authorList>
    </citation>
    <scope>NUCLEOTIDE SEQUENCE</scope>
</reference>
<feature type="compositionally biased region" description="Basic and acidic residues" evidence="1">
    <location>
        <begin position="15"/>
        <end position="26"/>
    </location>
</feature>
<evidence type="ECO:0000313" key="3">
    <source>
        <dbReference type="Proteomes" id="UP001162483"/>
    </source>
</evidence>
<feature type="region of interest" description="Disordered" evidence="1">
    <location>
        <begin position="1"/>
        <end position="26"/>
    </location>
</feature>
<comment type="caution">
    <text evidence="2">The sequence shown here is derived from an EMBL/GenBank/DDBJ whole genome shotgun (WGS) entry which is preliminary data.</text>
</comment>
<dbReference type="Proteomes" id="UP001162483">
    <property type="component" value="Unassembled WGS sequence"/>
</dbReference>
<feature type="non-terminal residue" evidence="2">
    <location>
        <position position="86"/>
    </location>
</feature>
<evidence type="ECO:0000313" key="2">
    <source>
        <dbReference type="EMBL" id="CAI9600899.1"/>
    </source>
</evidence>
<proteinExistence type="predicted"/>
<accession>A0ABN9FV49</accession>
<organism evidence="2 3">
    <name type="scientific">Staurois parvus</name>
    <dbReference type="NCBI Taxonomy" id="386267"/>
    <lineage>
        <taxon>Eukaryota</taxon>
        <taxon>Metazoa</taxon>
        <taxon>Chordata</taxon>
        <taxon>Craniata</taxon>
        <taxon>Vertebrata</taxon>
        <taxon>Euteleostomi</taxon>
        <taxon>Amphibia</taxon>
        <taxon>Batrachia</taxon>
        <taxon>Anura</taxon>
        <taxon>Neobatrachia</taxon>
        <taxon>Ranoidea</taxon>
        <taxon>Ranidae</taxon>
        <taxon>Staurois</taxon>
    </lineage>
</organism>